<keyword evidence="7" id="KW-1185">Reference proteome</keyword>
<dbReference type="Pfam" id="PF01983">
    <property type="entry name" value="CofC"/>
    <property type="match status" value="1"/>
</dbReference>
<reference evidence="6 7" key="1">
    <citation type="submission" date="2013-06" db="EMBL/GenBank/DDBJ databases">
        <title>Draft genome sequence of Thauera terpenica.</title>
        <authorList>
            <person name="Liu B."/>
            <person name="Frostegard A.H."/>
            <person name="Shapleigh J.P."/>
        </authorList>
    </citation>
    <scope>NUCLEOTIDE SEQUENCE [LARGE SCALE GENOMIC DNA]</scope>
    <source>
        <strain evidence="6 7">58Eu</strain>
    </source>
</reference>
<organism evidence="6 7">
    <name type="scientific">Thauera terpenica 58Eu</name>
    <dbReference type="NCBI Taxonomy" id="1348657"/>
    <lineage>
        <taxon>Bacteria</taxon>
        <taxon>Pseudomonadati</taxon>
        <taxon>Pseudomonadota</taxon>
        <taxon>Betaproteobacteria</taxon>
        <taxon>Rhodocyclales</taxon>
        <taxon>Zoogloeaceae</taxon>
        <taxon>Thauera</taxon>
    </lineage>
</organism>
<dbReference type="UniPathway" id="UPA00071"/>
<dbReference type="OrthoDB" id="9151145at2"/>
<dbReference type="InterPro" id="IPR002835">
    <property type="entry name" value="CofC"/>
</dbReference>
<evidence type="ECO:0000256" key="3">
    <source>
        <dbReference type="ARBA" id="ARBA00022741"/>
    </source>
</evidence>
<keyword evidence="3 5" id="KW-0547">Nucleotide-binding</keyword>
<comment type="pathway">
    <text evidence="5">Cofactor biosynthesis; coenzyme F420 biosynthesis.</text>
</comment>
<evidence type="ECO:0000313" key="6">
    <source>
        <dbReference type="EMBL" id="EPZ16147.1"/>
    </source>
</evidence>
<evidence type="ECO:0000313" key="7">
    <source>
        <dbReference type="Proteomes" id="UP000015455"/>
    </source>
</evidence>
<gene>
    <name evidence="5" type="primary">fbiD</name>
    <name evidence="6" type="ORF">M622_02930</name>
</gene>
<name>S9ZRL0_9RHOO</name>
<dbReference type="Proteomes" id="UP000015455">
    <property type="component" value="Unassembled WGS sequence"/>
</dbReference>
<protein>
    <recommendedName>
        <fullName evidence="5">3-phospho-D-glycerate guanylyltransferase</fullName>
        <shortName evidence="5">3PG guanylyltransferase</shortName>
        <ecNumber evidence="5">2.7.7.106</ecNumber>
    </recommendedName>
</protein>
<dbReference type="RefSeq" id="WP_021248988.1">
    <property type="nucleotide sequence ID" value="NZ_ATJV01000048.1"/>
</dbReference>
<keyword evidence="2 5" id="KW-0548">Nucleotidyltransferase</keyword>
<dbReference type="InterPro" id="IPR029044">
    <property type="entry name" value="Nucleotide-diphossugar_trans"/>
</dbReference>
<dbReference type="STRING" id="1348657.M622_02930"/>
<comment type="caution">
    <text evidence="6">The sequence shown here is derived from an EMBL/GenBank/DDBJ whole genome shotgun (WGS) entry which is preliminary data.</text>
</comment>
<dbReference type="GO" id="GO:0043814">
    <property type="term" value="F:phospholactate guanylyltransferase activity"/>
    <property type="evidence" value="ECO:0007669"/>
    <property type="project" value="InterPro"/>
</dbReference>
<comment type="function">
    <text evidence="5">Guanylyltransferase that catalyzes the activation of (2R)-3-phosphoglycerate (3PG) as 3-[(R)-glyceryl]-diphospho-5'-guanosine, via the condensation of 3PG with GTP. It is involved in the biosynthesis of a derivative of the hydride carrier cofactor coenzyme F420, 3PG-F420.</text>
</comment>
<dbReference type="PATRIC" id="fig|1348657.5.peg.1563"/>
<dbReference type="PANTHER" id="PTHR40392">
    <property type="entry name" value="2-PHOSPHO-L-LACTATE GUANYLYLTRANSFERASE"/>
    <property type="match status" value="1"/>
</dbReference>
<sequence>MTCWALLAVKPPHLGKSRLASVLSGAQRERLIRVMLARVLDALDAAEEIDQIAVVTPATELLPRGVIALDDPGGGLNHALGAGRRALIARGADEVLVLHADLPSLSASEIDSFVRQGRHTGLALAPDRHGHGTNAVFLAGDGDFSFRFGTSSFTRHMDEAAARAREATVINLPGFAMDIDEPADLQHFLGTEGSLLESALGTEGSLLESPLTPRSSTRWTPRPRNFSLLHAVEHG</sequence>
<dbReference type="AlphaFoldDB" id="S9ZRL0"/>
<dbReference type="SUPFAM" id="SSF53448">
    <property type="entry name" value="Nucleotide-diphospho-sugar transferases"/>
    <property type="match status" value="1"/>
</dbReference>
<comment type="catalytic activity">
    <reaction evidence="5">
        <text>(2R)-3-phosphoglycerate + GTP + H(+) = 3-[(R)-glyceryl]-diphospho-5'-guanosine + diphosphate</text>
        <dbReference type="Rhea" id="RHEA:63440"/>
        <dbReference type="ChEBI" id="CHEBI:15378"/>
        <dbReference type="ChEBI" id="CHEBI:33019"/>
        <dbReference type="ChEBI" id="CHEBI:37565"/>
        <dbReference type="ChEBI" id="CHEBI:58272"/>
        <dbReference type="ChEBI" id="CHEBI:147306"/>
        <dbReference type="EC" id="2.7.7.106"/>
    </reaction>
</comment>
<dbReference type="EMBL" id="ATJV01000048">
    <property type="protein sequence ID" value="EPZ16147.1"/>
    <property type="molecule type" value="Genomic_DNA"/>
</dbReference>
<proteinExistence type="inferred from homology"/>
<evidence type="ECO:0000256" key="2">
    <source>
        <dbReference type="ARBA" id="ARBA00022695"/>
    </source>
</evidence>
<keyword evidence="1 5" id="KW-0808">Transferase</keyword>
<dbReference type="PANTHER" id="PTHR40392:SF1">
    <property type="entry name" value="2-PHOSPHO-L-LACTATE GUANYLYLTRANSFERASE"/>
    <property type="match status" value="1"/>
</dbReference>
<dbReference type="eggNOG" id="COG1920">
    <property type="taxonomic scope" value="Bacteria"/>
</dbReference>
<dbReference type="GO" id="GO:0005525">
    <property type="term" value="F:GTP binding"/>
    <property type="evidence" value="ECO:0007669"/>
    <property type="project" value="UniProtKB-KW"/>
</dbReference>
<dbReference type="GO" id="GO:0052645">
    <property type="term" value="P:F420-0 metabolic process"/>
    <property type="evidence" value="ECO:0007669"/>
    <property type="project" value="UniProtKB-UniRule"/>
</dbReference>
<evidence type="ECO:0000256" key="1">
    <source>
        <dbReference type="ARBA" id="ARBA00022679"/>
    </source>
</evidence>
<dbReference type="Gene3D" id="3.90.550.10">
    <property type="entry name" value="Spore Coat Polysaccharide Biosynthesis Protein SpsA, Chain A"/>
    <property type="match status" value="1"/>
</dbReference>
<accession>S9ZRL0</accession>
<evidence type="ECO:0000256" key="5">
    <source>
        <dbReference type="HAMAP-Rule" id="MF_02114"/>
    </source>
</evidence>
<keyword evidence="4 5" id="KW-0342">GTP-binding</keyword>
<dbReference type="NCBIfam" id="TIGR03552">
    <property type="entry name" value="F420_cofC"/>
    <property type="match status" value="1"/>
</dbReference>
<evidence type="ECO:0000256" key="4">
    <source>
        <dbReference type="ARBA" id="ARBA00023134"/>
    </source>
</evidence>
<dbReference type="EC" id="2.7.7.106" evidence="5"/>
<dbReference type="HAMAP" id="MF_02114">
    <property type="entry name" value="CofC"/>
    <property type="match status" value="1"/>
</dbReference>
<comment type="similarity">
    <text evidence="5">Belongs to the CofC family.</text>
</comment>